<evidence type="ECO:0008006" key="4">
    <source>
        <dbReference type="Google" id="ProtNLM"/>
    </source>
</evidence>
<evidence type="ECO:0000313" key="2">
    <source>
        <dbReference type="EMBL" id="MDP9886621.1"/>
    </source>
</evidence>
<dbReference type="EMBL" id="JAUSRE010000001">
    <property type="protein sequence ID" value="MDP9886621.1"/>
    <property type="molecule type" value="Genomic_DNA"/>
</dbReference>
<evidence type="ECO:0000313" key="3">
    <source>
        <dbReference type="Proteomes" id="UP001226577"/>
    </source>
</evidence>
<name>A0ABT9RN12_9MICC</name>
<accession>A0ABT9RN12</accession>
<reference evidence="2 3" key="1">
    <citation type="submission" date="2023-07" db="EMBL/GenBank/DDBJ databases">
        <title>Sorghum-associated microbial communities from plants grown in Nebraska, USA.</title>
        <authorList>
            <person name="Schachtman D."/>
        </authorList>
    </citation>
    <scope>NUCLEOTIDE SEQUENCE [LARGE SCALE GENOMIC DNA]</scope>
    <source>
        <strain evidence="2 3">CC222</strain>
    </source>
</reference>
<comment type="caution">
    <text evidence="2">The sequence shown here is derived from an EMBL/GenBank/DDBJ whole genome shotgun (WGS) entry which is preliminary data.</text>
</comment>
<keyword evidence="3" id="KW-1185">Reference proteome</keyword>
<organism evidence="2 3">
    <name type="scientific">Pseudarthrobacter enclensis</name>
    <dbReference type="NCBI Taxonomy" id="993070"/>
    <lineage>
        <taxon>Bacteria</taxon>
        <taxon>Bacillati</taxon>
        <taxon>Actinomycetota</taxon>
        <taxon>Actinomycetes</taxon>
        <taxon>Micrococcales</taxon>
        <taxon>Micrococcaceae</taxon>
        <taxon>Pseudarthrobacter</taxon>
    </lineage>
</organism>
<protein>
    <recommendedName>
        <fullName evidence="4">CAP domain-containing protein</fullName>
    </recommendedName>
</protein>
<evidence type="ECO:0000256" key="1">
    <source>
        <dbReference type="SAM" id="MobiDB-lite"/>
    </source>
</evidence>
<feature type="region of interest" description="Disordered" evidence="1">
    <location>
        <begin position="1"/>
        <end position="24"/>
    </location>
</feature>
<proteinExistence type="predicted"/>
<sequence length="117" mass="11811">MGGKKGRQEREQVMNTRSRGKRLATGITAAVGVGSFAAAGVAAAAVYAATPSVIARTTPAADSTTQGTAPKSGPARSDDDDYGTRQDNGARRSRSYGNTSPVQPSKGGTVHGRSSGS</sequence>
<feature type="compositionally biased region" description="Polar residues" evidence="1">
    <location>
        <begin position="60"/>
        <end position="69"/>
    </location>
</feature>
<feature type="region of interest" description="Disordered" evidence="1">
    <location>
        <begin position="56"/>
        <end position="117"/>
    </location>
</feature>
<gene>
    <name evidence="2" type="ORF">J2X98_000187</name>
</gene>
<dbReference type="Proteomes" id="UP001226577">
    <property type="component" value="Unassembled WGS sequence"/>
</dbReference>
<feature type="compositionally biased region" description="Basic and acidic residues" evidence="1">
    <location>
        <begin position="1"/>
        <end position="12"/>
    </location>
</feature>